<dbReference type="Proteomes" id="UP000523087">
    <property type="component" value="Unassembled WGS sequence"/>
</dbReference>
<evidence type="ECO:0000313" key="2">
    <source>
        <dbReference type="Proteomes" id="UP000523087"/>
    </source>
</evidence>
<dbReference type="InterPro" id="IPR007396">
    <property type="entry name" value="TR_PAI2-type"/>
</dbReference>
<dbReference type="Pfam" id="PF04299">
    <property type="entry name" value="FMN_bind_2"/>
    <property type="match status" value="1"/>
</dbReference>
<dbReference type="PANTHER" id="PTHR35802:SF1">
    <property type="entry name" value="PROTEASE SYNTHASE AND SPORULATION PROTEIN PAI 2"/>
    <property type="match status" value="1"/>
</dbReference>
<accession>A0A7V9Z751</accession>
<dbReference type="InterPro" id="IPR012349">
    <property type="entry name" value="Split_barrel_FMN-bd"/>
</dbReference>
<dbReference type="EMBL" id="JACDUT010000006">
    <property type="protein sequence ID" value="MBA2875302.1"/>
    <property type="molecule type" value="Genomic_DNA"/>
</dbReference>
<protein>
    <submittedName>
        <fullName evidence="1">Putative FMN-binding regulatory protein PaiB</fullName>
    </submittedName>
</protein>
<evidence type="ECO:0000313" key="1">
    <source>
        <dbReference type="EMBL" id="MBA2875302.1"/>
    </source>
</evidence>
<dbReference type="Gene3D" id="2.30.110.10">
    <property type="entry name" value="Electron Transport, Fmn-binding Protein, Chain A"/>
    <property type="match status" value="1"/>
</dbReference>
<comment type="caution">
    <text evidence="1">The sequence shown here is derived from an EMBL/GenBank/DDBJ whole genome shotgun (WGS) entry which is preliminary data.</text>
</comment>
<proteinExistence type="predicted"/>
<dbReference type="SUPFAM" id="SSF50475">
    <property type="entry name" value="FMN-binding split barrel"/>
    <property type="match status" value="1"/>
</dbReference>
<keyword evidence="2" id="KW-1185">Reference proteome</keyword>
<name>A0A7V9Z751_9BACL</name>
<dbReference type="PANTHER" id="PTHR35802">
    <property type="entry name" value="PROTEASE SYNTHASE AND SPORULATION PROTEIN PAI 2"/>
    <property type="match status" value="1"/>
</dbReference>
<organism evidence="1 2">
    <name type="scientific">Thermaerobacillus caldiproteolyticus</name>
    <dbReference type="NCBI Taxonomy" id="247480"/>
    <lineage>
        <taxon>Bacteria</taxon>
        <taxon>Bacillati</taxon>
        <taxon>Bacillota</taxon>
        <taxon>Bacilli</taxon>
        <taxon>Bacillales</taxon>
        <taxon>Anoxybacillaceae</taxon>
        <taxon>Thermaerobacillus</taxon>
    </lineage>
</organism>
<sequence length="88" mass="10329">MTAIEKTVKVYESSLPHPWNMNAHDPFIDGLLNGIVGFEISINEIEEKWKLSQNRSIQRQHRVIHGLKTTNQYHSQEIAKMMEENLKR</sequence>
<dbReference type="AlphaFoldDB" id="A0A7V9Z751"/>
<reference evidence="1 2" key="1">
    <citation type="submission" date="2020-07" db="EMBL/GenBank/DDBJ databases">
        <title>Genomic Encyclopedia of Type Strains, Phase IV (KMG-IV): sequencing the most valuable type-strain genomes for metagenomic binning, comparative biology and taxonomic classification.</title>
        <authorList>
            <person name="Goeker M."/>
        </authorList>
    </citation>
    <scope>NUCLEOTIDE SEQUENCE [LARGE SCALE GENOMIC DNA]</scope>
    <source>
        <strain evidence="1 2">DSM 15730</strain>
    </source>
</reference>
<gene>
    <name evidence="1" type="ORF">HNR31_002090</name>
</gene>